<feature type="transmembrane region" description="Helical" evidence="1">
    <location>
        <begin position="73"/>
        <end position="91"/>
    </location>
</feature>
<dbReference type="RefSeq" id="WP_005495391.1">
    <property type="nucleotide sequence ID" value="NZ_CP023248.2"/>
</dbReference>
<evidence type="ECO:0000256" key="1">
    <source>
        <dbReference type="SAM" id="Phobius"/>
    </source>
</evidence>
<feature type="transmembrane region" description="Helical" evidence="1">
    <location>
        <begin position="97"/>
        <end position="118"/>
    </location>
</feature>
<accession>A0A249W6C6</accession>
<sequence>MEAEEIMKEFVKCTFGGLKTSYLVRQYIFGALITAVFFSAATKNGQDLSIATIAVFTVNTLLYPYSRFVYERIVEFVMGNNVFFVNAVLMLTVKAFTMVLCWAAAIFVAPLGLAYIYYHQLKTQS</sequence>
<reference evidence="2" key="1">
    <citation type="submission" date="2017-09" db="EMBL/GenBank/DDBJ databases">
        <authorList>
            <person name="Ehlers B."/>
            <person name="Leendertz F.H."/>
        </authorList>
    </citation>
    <scope>NUCLEOTIDE SEQUENCE</scope>
    <source>
        <strain evidence="2">MAVP-26</strain>
    </source>
</reference>
<feature type="transmembrane region" description="Helical" evidence="1">
    <location>
        <begin position="22"/>
        <end position="42"/>
    </location>
</feature>
<dbReference type="AlphaFoldDB" id="A0A249W6C6"/>
<organism evidence="2">
    <name type="scientific">Vibrio parahaemolyticus</name>
    <dbReference type="NCBI Taxonomy" id="670"/>
    <lineage>
        <taxon>Bacteria</taxon>
        <taxon>Pseudomonadati</taxon>
        <taxon>Pseudomonadota</taxon>
        <taxon>Gammaproteobacteria</taxon>
        <taxon>Vibrionales</taxon>
        <taxon>Vibrionaceae</taxon>
        <taxon>Vibrio</taxon>
    </lineage>
</organism>
<evidence type="ECO:0000313" key="2">
    <source>
        <dbReference type="EMBL" id="ASZ52330.1"/>
    </source>
</evidence>
<proteinExistence type="predicted"/>
<feature type="transmembrane region" description="Helical" evidence="1">
    <location>
        <begin position="48"/>
        <end position="66"/>
    </location>
</feature>
<keyword evidence="1" id="KW-0472">Membrane</keyword>
<dbReference type="EMBL" id="CP023248">
    <property type="protein sequence ID" value="ASZ52330.1"/>
    <property type="molecule type" value="Genomic_DNA"/>
</dbReference>
<keyword evidence="1" id="KW-1133">Transmembrane helix</keyword>
<name>A0A249W6C6_VIBPH</name>
<gene>
    <name evidence="2" type="ORF">YA91_18120</name>
</gene>
<protein>
    <submittedName>
        <fullName evidence="2">Uncharacterized protein</fullName>
    </submittedName>
</protein>
<keyword evidence="1" id="KW-0812">Transmembrane</keyword>